<keyword evidence="3" id="KW-1185">Reference proteome</keyword>
<protein>
    <recommendedName>
        <fullName evidence="4">Secreted protein</fullName>
    </recommendedName>
</protein>
<comment type="caution">
    <text evidence="2">The sequence shown here is derived from an EMBL/GenBank/DDBJ whole genome shotgun (WGS) entry which is preliminary data.</text>
</comment>
<feature type="compositionally biased region" description="Low complexity" evidence="1">
    <location>
        <begin position="36"/>
        <end position="75"/>
    </location>
</feature>
<name>A0ABQ8K3A6_9APHY</name>
<dbReference type="RefSeq" id="XP_047774483.1">
    <property type="nucleotide sequence ID" value="XM_047927941.1"/>
</dbReference>
<feature type="region of interest" description="Disordered" evidence="1">
    <location>
        <begin position="27"/>
        <end position="75"/>
    </location>
</feature>
<gene>
    <name evidence="2" type="ORF">C8Q71DRAFT_861726</name>
</gene>
<accession>A0ABQ8K3A6</accession>
<organism evidence="2 3">
    <name type="scientific">Rhodofomes roseus</name>
    <dbReference type="NCBI Taxonomy" id="34475"/>
    <lineage>
        <taxon>Eukaryota</taxon>
        <taxon>Fungi</taxon>
        <taxon>Dikarya</taxon>
        <taxon>Basidiomycota</taxon>
        <taxon>Agaricomycotina</taxon>
        <taxon>Agaricomycetes</taxon>
        <taxon>Polyporales</taxon>
        <taxon>Rhodofomes</taxon>
    </lineage>
</organism>
<dbReference type="Proteomes" id="UP000814176">
    <property type="component" value="Unassembled WGS sequence"/>
</dbReference>
<reference evidence="2 3" key="1">
    <citation type="journal article" date="2021" name="Environ. Microbiol.">
        <title>Gene family expansions and transcriptome signatures uncover fungal adaptations to wood decay.</title>
        <authorList>
            <person name="Hage H."/>
            <person name="Miyauchi S."/>
            <person name="Viragh M."/>
            <person name="Drula E."/>
            <person name="Min B."/>
            <person name="Chaduli D."/>
            <person name="Navarro D."/>
            <person name="Favel A."/>
            <person name="Norest M."/>
            <person name="Lesage-Meessen L."/>
            <person name="Balint B."/>
            <person name="Merenyi Z."/>
            <person name="de Eugenio L."/>
            <person name="Morin E."/>
            <person name="Martinez A.T."/>
            <person name="Baldrian P."/>
            <person name="Stursova M."/>
            <person name="Martinez M.J."/>
            <person name="Novotny C."/>
            <person name="Magnuson J.K."/>
            <person name="Spatafora J.W."/>
            <person name="Maurice S."/>
            <person name="Pangilinan J."/>
            <person name="Andreopoulos W."/>
            <person name="LaButti K."/>
            <person name="Hundley H."/>
            <person name="Na H."/>
            <person name="Kuo A."/>
            <person name="Barry K."/>
            <person name="Lipzen A."/>
            <person name="Henrissat B."/>
            <person name="Riley R."/>
            <person name="Ahrendt S."/>
            <person name="Nagy L.G."/>
            <person name="Grigoriev I.V."/>
            <person name="Martin F."/>
            <person name="Rosso M.N."/>
        </authorList>
    </citation>
    <scope>NUCLEOTIDE SEQUENCE [LARGE SCALE GENOMIC DNA]</scope>
    <source>
        <strain evidence="2 3">CIRM-BRFM 1785</strain>
    </source>
</reference>
<evidence type="ECO:0000313" key="3">
    <source>
        <dbReference type="Proteomes" id="UP000814176"/>
    </source>
</evidence>
<sequence>MPSRAIANLAVATSVSAIGHARTHRLSLAPANKPNTNQPSKPQTSSSSQNAIKGAASSAGAKSHASGTTSVEQAS</sequence>
<evidence type="ECO:0000313" key="2">
    <source>
        <dbReference type="EMBL" id="KAH9831356.1"/>
    </source>
</evidence>
<evidence type="ECO:0008006" key="4">
    <source>
        <dbReference type="Google" id="ProtNLM"/>
    </source>
</evidence>
<proteinExistence type="predicted"/>
<evidence type="ECO:0000256" key="1">
    <source>
        <dbReference type="SAM" id="MobiDB-lite"/>
    </source>
</evidence>
<dbReference type="GeneID" id="72008673"/>
<dbReference type="EMBL" id="JADCUA010000026">
    <property type="protein sequence ID" value="KAH9831356.1"/>
    <property type="molecule type" value="Genomic_DNA"/>
</dbReference>